<sequence>MKFAIVTCSVMLATAFATDTLQAQGTVQSITTTRVDVVHLASG</sequence>
<protein>
    <submittedName>
        <fullName evidence="2">Uncharacterized protein</fullName>
    </submittedName>
</protein>
<gene>
    <name evidence="2" type="ORF">OSB80_33900</name>
</gene>
<evidence type="ECO:0000313" key="3">
    <source>
        <dbReference type="Proteomes" id="UP001209412"/>
    </source>
</evidence>
<comment type="caution">
    <text evidence="2">The sequence shown here is derived from an EMBL/GenBank/DDBJ whole genome shotgun (WGS) entry which is preliminary data.</text>
</comment>
<evidence type="ECO:0000313" key="2">
    <source>
        <dbReference type="EMBL" id="MCX4150294.1"/>
    </source>
</evidence>
<dbReference type="RefSeq" id="WP_257020617.1">
    <property type="nucleotide sequence ID" value="NZ_JAMXWF010000039.1"/>
</dbReference>
<accession>A0ABT3UNG1</accession>
<dbReference type="EMBL" id="JAPKHW010000039">
    <property type="protein sequence ID" value="MCX4150294.1"/>
    <property type="molecule type" value="Genomic_DNA"/>
</dbReference>
<organism evidence="2 3">
    <name type="scientific">Paraburkholderia madseniana</name>
    <dbReference type="NCBI Taxonomy" id="2599607"/>
    <lineage>
        <taxon>Bacteria</taxon>
        <taxon>Pseudomonadati</taxon>
        <taxon>Pseudomonadota</taxon>
        <taxon>Betaproteobacteria</taxon>
        <taxon>Burkholderiales</taxon>
        <taxon>Burkholderiaceae</taxon>
        <taxon>Paraburkholderia</taxon>
    </lineage>
</organism>
<reference evidence="2 3" key="1">
    <citation type="submission" date="2022-11" db="EMBL/GenBank/DDBJ databases">
        <title>PHB producers.</title>
        <authorList>
            <person name="Besaury L."/>
        </authorList>
    </citation>
    <scope>NUCLEOTIDE SEQUENCE [LARGE SCALE GENOMIC DNA]</scope>
    <source>
        <strain evidence="2 3">SEWS6</strain>
    </source>
</reference>
<evidence type="ECO:0000256" key="1">
    <source>
        <dbReference type="SAM" id="SignalP"/>
    </source>
</evidence>
<keyword evidence="3" id="KW-1185">Reference proteome</keyword>
<feature type="signal peptide" evidence="1">
    <location>
        <begin position="1"/>
        <end position="23"/>
    </location>
</feature>
<name>A0ABT3UNG1_9BURK</name>
<proteinExistence type="predicted"/>
<feature type="chain" id="PRO_5047057348" evidence="1">
    <location>
        <begin position="24"/>
        <end position="43"/>
    </location>
</feature>
<keyword evidence="1" id="KW-0732">Signal</keyword>
<dbReference type="Proteomes" id="UP001209412">
    <property type="component" value="Unassembled WGS sequence"/>
</dbReference>